<name>A0A428VRT2_AMYBA</name>
<dbReference type="Proteomes" id="UP000286716">
    <property type="component" value="Unassembled WGS sequence"/>
</dbReference>
<dbReference type="EMBL" id="QHHU01000143">
    <property type="protein sequence ID" value="RSM34495.1"/>
    <property type="molecule type" value="Genomic_DNA"/>
</dbReference>
<accession>A0A428VRT2</accession>
<dbReference type="EMBL" id="QHHU01000059">
    <property type="protein sequence ID" value="RSM38338.1"/>
    <property type="molecule type" value="Genomic_DNA"/>
</dbReference>
<gene>
    <name evidence="3" type="ORF">DMA12_33680</name>
    <name evidence="2" type="ORF">DMA12_48055</name>
    <name evidence="1" type="ORF">DMA12_49135</name>
</gene>
<evidence type="ECO:0000313" key="2">
    <source>
        <dbReference type="EMBL" id="RSM34495.1"/>
    </source>
</evidence>
<feature type="non-terminal residue" evidence="1">
    <location>
        <position position="1"/>
    </location>
</feature>
<keyword evidence="4" id="KW-1185">Reference proteome</keyword>
<evidence type="ECO:0000313" key="1">
    <source>
        <dbReference type="EMBL" id="RSM33517.1"/>
    </source>
</evidence>
<evidence type="ECO:0000313" key="3">
    <source>
        <dbReference type="EMBL" id="RSM38338.1"/>
    </source>
</evidence>
<evidence type="ECO:0000313" key="4">
    <source>
        <dbReference type="Proteomes" id="UP000286716"/>
    </source>
</evidence>
<proteinExistence type="predicted"/>
<dbReference type="AlphaFoldDB" id="A0A428VRT2"/>
<reference evidence="1 4" key="1">
    <citation type="submission" date="2018-05" db="EMBL/GenBank/DDBJ databases">
        <title>Evolution of GPA BGCs.</title>
        <authorList>
            <person name="Waglechner N."/>
            <person name="Wright G.D."/>
        </authorList>
    </citation>
    <scope>NUCLEOTIDE SEQUENCE [LARGE SCALE GENOMIC DNA]</scope>
    <source>
        <strain evidence="1 4">DSM 5908</strain>
    </source>
</reference>
<protein>
    <submittedName>
        <fullName evidence="1">IS630 family transposase</fullName>
    </submittedName>
</protein>
<sequence>WAEHWNKDPKPFIWKATAEQIITKVQRGRDTLNQIKTQTDH</sequence>
<comment type="caution">
    <text evidence="1">The sequence shown here is derived from an EMBL/GenBank/DDBJ whole genome shotgun (WGS) entry which is preliminary data.</text>
</comment>
<organism evidence="1 4">
    <name type="scientific">Amycolatopsis balhimycina DSM 5908</name>
    <dbReference type="NCBI Taxonomy" id="1081091"/>
    <lineage>
        <taxon>Bacteria</taxon>
        <taxon>Bacillati</taxon>
        <taxon>Actinomycetota</taxon>
        <taxon>Actinomycetes</taxon>
        <taxon>Pseudonocardiales</taxon>
        <taxon>Pseudonocardiaceae</taxon>
        <taxon>Amycolatopsis</taxon>
    </lineage>
</organism>
<dbReference type="EMBL" id="QHHU01000181">
    <property type="protein sequence ID" value="RSM33517.1"/>
    <property type="molecule type" value="Genomic_DNA"/>
</dbReference>